<dbReference type="Proteomes" id="UP000260812">
    <property type="component" value="Unassembled WGS sequence"/>
</dbReference>
<gene>
    <name evidence="4" type="ORF">DWY69_25505</name>
    <name evidence="3" type="ORF">DXC51_22245</name>
</gene>
<evidence type="ECO:0000256" key="1">
    <source>
        <dbReference type="ARBA" id="ARBA00022723"/>
    </source>
</evidence>
<dbReference type="InterPro" id="IPR051610">
    <property type="entry name" value="GPI/OXD"/>
</dbReference>
<dbReference type="Pfam" id="PF07883">
    <property type="entry name" value="Cupin_2"/>
    <property type="match status" value="1"/>
</dbReference>
<dbReference type="Gene3D" id="2.60.120.10">
    <property type="entry name" value="Jelly Rolls"/>
    <property type="match status" value="2"/>
</dbReference>
<dbReference type="EMBL" id="QVLU01000033">
    <property type="protein sequence ID" value="RGE65676.1"/>
    <property type="molecule type" value="Genomic_DNA"/>
</dbReference>
<comment type="caution">
    <text evidence="3">The sequence shown here is derived from an EMBL/GenBank/DDBJ whole genome shotgun (WGS) entry which is preliminary data.</text>
</comment>
<dbReference type="PANTHER" id="PTHR35848">
    <property type="entry name" value="OXALATE-BINDING PROTEIN"/>
    <property type="match status" value="1"/>
</dbReference>
<keyword evidence="5" id="KW-1185">Reference proteome</keyword>
<reference evidence="3 6" key="1">
    <citation type="submission" date="2018-08" db="EMBL/GenBank/DDBJ databases">
        <title>A genome reference for cultivated species of the human gut microbiota.</title>
        <authorList>
            <person name="Zou Y."/>
            <person name="Xue W."/>
            <person name="Luo G."/>
        </authorList>
    </citation>
    <scope>NUCLEOTIDE SEQUENCE [LARGE SCALE GENOMIC DNA]</scope>
    <source>
        <strain evidence="4 6">AF26-4BH</strain>
        <strain evidence="3">TF05-5AC</strain>
    </source>
</reference>
<dbReference type="AlphaFoldDB" id="A0A3E3HYH9"/>
<dbReference type="Proteomes" id="UP000261166">
    <property type="component" value="Unassembled WGS sequence"/>
</dbReference>
<evidence type="ECO:0000313" key="3">
    <source>
        <dbReference type="EMBL" id="RGE56883.1"/>
    </source>
</evidence>
<dbReference type="GO" id="GO:0046872">
    <property type="term" value="F:metal ion binding"/>
    <property type="evidence" value="ECO:0007669"/>
    <property type="project" value="UniProtKB-KW"/>
</dbReference>
<dbReference type="GeneID" id="97989502"/>
<accession>A0A3E3HYH9</accession>
<dbReference type="InterPro" id="IPR014710">
    <property type="entry name" value="RmlC-like_jellyroll"/>
</dbReference>
<dbReference type="InterPro" id="IPR013096">
    <property type="entry name" value="Cupin_2"/>
</dbReference>
<dbReference type="OrthoDB" id="9799319at2"/>
<keyword evidence="1" id="KW-0479">Metal-binding</keyword>
<evidence type="ECO:0000313" key="6">
    <source>
        <dbReference type="Proteomes" id="UP000261166"/>
    </source>
</evidence>
<dbReference type="RefSeq" id="WP_021634898.1">
    <property type="nucleotide sequence ID" value="NZ_CANNOQ010000048.1"/>
</dbReference>
<dbReference type="EMBL" id="QVLV01000020">
    <property type="protein sequence ID" value="RGE56883.1"/>
    <property type="molecule type" value="Genomic_DNA"/>
</dbReference>
<dbReference type="PANTHER" id="PTHR35848:SF6">
    <property type="entry name" value="CUPIN TYPE-2 DOMAIN-CONTAINING PROTEIN"/>
    <property type="match status" value="1"/>
</dbReference>
<name>A0A3E3HYH9_9FIRM</name>
<dbReference type="InterPro" id="IPR011051">
    <property type="entry name" value="RmlC_Cupin_sf"/>
</dbReference>
<evidence type="ECO:0000313" key="4">
    <source>
        <dbReference type="EMBL" id="RGE65676.1"/>
    </source>
</evidence>
<evidence type="ECO:0000259" key="2">
    <source>
        <dbReference type="Pfam" id="PF07883"/>
    </source>
</evidence>
<organism evidence="3 5">
    <name type="scientific">Eisenbergiella massiliensis</name>
    <dbReference type="NCBI Taxonomy" id="1720294"/>
    <lineage>
        <taxon>Bacteria</taxon>
        <taxon>Bacillati</taxon>
        <taxon>Bacillota</taxon>
        <taxon>Clostridia</taxon>
        <taxon>Lachnospirales</taxon>
        <taxon>Lachnospiraceae</taxon>
        <taxon>Eisenbergiella</taxon>
    </lineage>
</organism>
<evidence type="ECO:0000313" key="5">
    <source>
        <dbReference type="Proteomes" id="UP000260812"/>
    </source>
</evidence>
<proteinExistence type="predicted"/>
<feature type="domain" description="Cupin type-2" evidence="2">
    <location>
        <begin position="48"/>
        <end position="102"/>
    </location>
</feature>
<protein>
    <submittedName>
        <fullName evidence="3">Cupin domain-containing protein</fullName>
    </submittedName>
</protein>
<sequence length="326" mass="37603">MEDNTRYLVRCEEASDWVRHVDEGTQIVNDFYLPQGPFEKNEMSDTIYHAGTKVNYHEHSQGYETFFIARGSVECTIRGKKAVAQTGDIVHLPPYTPHGFVFLEEGTIWRELFQEINMQQGILNKNMILKHYPDLYEDPEFIGMYREANGSFVREKEVQDIAPVVPKSEIPEIREPGFAWARHCGDGWELKLKVGRFECNGAKEVWEANLDAGITIEYQDPHPYFELYYITKGRVRFTILEGFADEAVFVAEAGSIVRIPPYAKHKIEVVEAAQLFDNGCEIRLMSMLEDLAAIRAARPQVLEDPVMKKKLLRKYKCFVTAFYKKA</sequence>
<dbReference type="SUPFAM" id="SSF51182">
    <property type="entry name" value="RmlC-like cupins"/>
    <property type="match status" value="1"/>
</dbReference>